<feature type="signal peptide" evidence="3">
    <location>
        <begin position="1"/>
        <end position="29"/>
    </location>
</feature>
<feature type="chain" id="PRO_5017963792" evidence="3">
    <location>
        <begin position="30"/>
        <end position="172"/>
    </location>
</feature>
<feature type="region of interest" description="Disordered" evidence="1">
    <location>
        <begin position="47"/>
        <end position="66"/>
    </location>
</feature>
<evidence type="ECO:0000313" key="4">
    <source>
        <dbReference type="Ensembl" id="ENSACLP00000017013.1"/>
    </source>
</evidence>
<keyword evidence="2" id="KW-0812">Transmembrane</keyword>
<dbReference type="Ensembl" id="ENSACLT00000017426.1">
    <property type="protein sequence ID" value="ENSACLP00000017013.1"/>
    <property type="gene ID" value="ENSACLG00000011594.1"/>
</dbReference>
<reference evidence="4" key="4">
    <citation type="submission" date="2025-09" db="UniProtKB">
        <authorList>
            <consortium name="Ensembl"/>
        </authorList>
    </citation>
    <scope>IDENTIFICATION</scope>
</reference>
<name>A0A3P8PJ69_ASTCA</name>
<dbReference type="OMA" id="MEYYTGA"/>
<keyword evidence="2" id="KW-1133">Transmembrane helix</keyword>
<proteinExistence type="predicted"/>
<evidence type="ECO:0000256" key="3">
    <source>
        <dbReference type="SAM" id="SignalP"/>
    </source>
</evidence>
<dbReference type="Bgee" id="ENSACLG00000011594">
    <property type="expression patterns" value="Expressed in camera-type eye and 1 other cell type or tissue"/>
</dbReference>
<organism evidence="4 5">
    <name type="scientific">Astatotilapia calliptera</name>
    <name type="common">Eastern happy</name>
    <name type="synonym">Chromis callipterus</name>
    <dbReference type="NCBI Taxonomy" id="8154"/>
    <lineage>
        <taxon>Eukaryota</taxon>
        <taxon>Metazoa</taxon>
        <taxon>Chordata</taxon>
        <taxon>Craniata</taxon>
        <taxon>Vertebrata</taxon>
        <taxon>Euteleostomi</taxon>
        <taxon>Actinopterygii</taxon>
        <taxon>Neopterygii</taxon>
        <taxon>Teleostei</taxon>
        <taxon>Neoteleostei</taxon>
        <taxon>Acanthomorphata</taxon>
        <taxon>Ovalentaria</taxon>
        <taxon>Cichlomorphae</taxon>
        <taxon>Cichliformes</taxon>
        <taxon>Cichlidae</taxon>
        <taxon>African cichlids</taxon>
        <taxon>Pseudocrenilabrinae</taxon>
        <taxon>Haplochromini</taxon>
        <taxon>Astatotilapia</taxon>
    </lineage>
</organism>
<evidence type="ECO:0000313" key="5">
    <source>
        <dbReference type="Proteomes" id="UP000265100"/>
    </source>
</evidence>
<dbReference type="GeneTree" id="ENSGT00730000113582"/>
<feature type="transmembrane region" description="Helical" evidence="2">
    <location>
        <begin position="149"/>
        <end position="171"/>
    </location>
</feature>
<reference evidence="5" key="2">
    <citation type="submission" date="2023-03" db="EMBL/GenBank/DDBJ databases">
        <authorList>
            <consortium name="Wellcome Sanger Institute Data Sharing"/>
        </authorList>
    </citation>
    <scope>NUCLEOTIDE SEQUENCE [LARGE SCALE GENOMIC DNA]</scope>
</reference>
<sequence length="172" mass="17260">MKITLEMHKLSTVALCVLLLATLLPGSKARRGRGGGGFSRGGGGYSRGWGGQPYRPPPVQSSGPSAGKVAGAAAAGAIGGSMLGSALSRPGYGYGYGGGFGGYGGYGGYGGGYGYPRYGGGYGYGPRPGYEPEGSGDVEYYTGASSGPIYNSIIVVIGSLMSLLMGHWVAFM</sequence>
<protein>
    <submittedName>
        <fullName evidence="4">Uncharacterized protein</fullName>
    </submittedName>
</protein>
<keyword evidence="2" id="KW-0472">Membrane</keyword>
<reference evidence="4 5" key="1">
    <citation type="submission" date="2018-05" db="EMBL/GenBank/DDBJ databases">
        <authorList>
            <person name="Datahose"/>
        </authorList>
    </citation>
    <scope>NUCLEOTIDE SEQUENCE</scope>
</reference>
<keyword evidence="3" id="KW-0732">Signal</keyword>
<dbReference type="Proteomes" id="UP000265100">
    <property type="component" value="Chromosome 12"/>
</dbReference>
<accession>A0A3P8PJ69</accession>
<keyword evidence="5" id="KW-1185">Reference proteome</keyword>
<dbReference type="AlphaFoldDB" id="A0A3P8PJ69"/>
<evidence type="ECO:0000256" key="2">
    <source>
        <dbReference type="SAM" id="Phobius"/>
    </source>
</evidence>
<evidence type="ECO:0000256" key="1">
    <source>
        <dbReference type="SAM" id="MobiDB-lite"/>
    </source>
</evidence>
<reference evidence="4" key="3">
    <citation type="submission" date="2025-08" db="UniProtKB">
        <authorList>
            <consortium name="Ensembl"/>
        </authorList>
    </citation>
    <scope>IDENTIFICATION</scope>
</reference>
<dbReference type="OrthoDB" id="8963117at2759"/>
<gene>
    <name evidence="4" type="primary">ZG16</name>
</gene>